<dbReference type="GO" id="GO:0032259">
    <property type="term" value="P:methylation"/>
    <property type="evidence" value="ECO:0007669"/>
    <property type="project" value="UniProtKB-KW"/>
</dbReference>
<keyword evidence="3" id="KW-0949">S-adenosyl-L-methionine</keyword>
<sequence length="210" mass="22426">MTTADGCSVDLYRLLPPDGEAEIVHAAVPSGAAVLDLGCGTGRIAHRLQELGHPVVAVDDSPEMLAHVRTEAVLSRIEDLRLDQRFEAVLLASHLVNQPHGAPLLAAVARHLSPTGRAVVQWHPPSWFDTVADGMGGYFGEVRVELSGVERQGDLLSAAVRYEAGASTWTQAFTARRLTEPQLTALLADAGLAFDGFLSPEESWFAAKVA</sequence>
<dbReference type="STRING" id="115433.SAMN05421835_10661"/>
<name>A0A1I3RYY3_9PSEU</name>
<dbReference type="InterPro" id="IPR041698">
    <property type="entry name" value="Methyltransf_25"/>
</dbReference>
<dbReference type="PANTHER" id="PTHR43464">
    <property type="entry name" value="METHYLTRANSFERASE"/>
    <property type="match status" value="1"/>
</dbReference>
<accession>A0A1I3RYY3</accession>
<dbReference type="EMBL" id="FORP01000006">
    <property type="protein sequence ID" value="SFJ51675.1"/>
    <property type="molecule type" value="Genomic_DNA"/>
</dbReference>
<evidence type="ECO:0000256" key="1">
    <source>
        <dbReference type="ARBA" id="ARBA00022603"/>
    </source>
</evidence>
<dbReference type="Pfam" id="PF13649">
    <property type="entry name" value="Methyltransf_25"/>
    <property type="match status" value="1"/>
</dbReference>
<proteinExistence type="predicted"/>
<keyword evidence="1 5" id="KW-0489">Methyltransferase</keyword>
<dbReference type="PANTHER" id="PTHR43464:SF19">
    <property type="entry name" value="UBIQUINONE BIOSYNTHESIS O-METHYLTRANSFERASE, MITOCHONDRIAL"/>
    <property type="match status" value="1"/>
</dbReference>
<keyword evidence="6" id="KW-1185">Reference proteome</keyword>
<feature type="domain" description="Methyltransferase" evidence="4">
    <location>
        <begin position="34"/>
        <end position="116"/>
    </location>
</feature>
<dbReference type="OrthoDB" id="7062303at2"/>
<evidence type="ECO:0000259" key="4">
    <source>
        <dbReference type="Pfam" id="PF13649"/>
    </source>
</evidence>
<dbReference type="Gene3D" id="3.40.50.150">
    <property type="entry name" value="Vaccinia Virus protein VP39"/>
    <property type="match status" value="1"/>
</dbReference>
<dbReference type="Proteomes" id="UP000199025">
    <property type="component" value="Unassembled WGS sequence"/>
</dbReference>
<dbReference type="CDD" id="cd02440">
    <property type="entry name" value="AdoMet_MTases"/>
    <property type="match status" value="1"/>
</dbReference>
<evidence type="ECO:0000313" key="6">
    <source>
        <dbReference type="Proteomes" id="UP000199025"/>
    </source>
</evidence>
<dbReference type="AlphaFoldDB" id="A0A1I3RYY3"/>
<gene>
    <name evidence="5" type="ORF">SAMN05421835_10661</name>
</gene>
<reference evidence="5 6" key="1">
    <citation type="submission" date="2016-10" db="EMBL/GenBank/DDBJ databases">
        <authorList>
            <person name="de Groot N.N."/>
        </authorList>
    </citation>
    <scope>NUCLEOTIDE SEQUENCE [LARGE SCALE GENOMIC DNA]</scope>
    <source>
        <strain evidence="5 6">DSM 44468</strain>
    </source>
</reference>
<organism evidence="5 6">
    <name type="scientific">Amycolatopsis sacchari</name>
    <dbReference type="NCBI Taxonomy" id="115433"/>
    <lineage>
        <taxon>Bacteria</taxon>
        <taxon>Bacillati</taxon>
        <taxon>Actinomycetota</taxon>
        <taxon>Actinomycetes</taxon>
        <taxon>Pseudonocardiales</taxon>
        <taxon>Pseudonocardiaceae</taxon>
        <taxon>Amycolatopsis</taxon>
    </lineage>
</organism>
<protein>
    <submittedName>
        <fullName evidence="5">Methyltransferase domain-containing protein</fullName>
    </submittedName>
</protein>
<dbReference type="SUPFAM" id="SSF53335">
    <property type="entry name" value="S-adenosyl-L-methionine-dependent methyltransferases"/>
    <property type="match status" value="1"/>
</dbReference>
<dbReference type="InterPro" id="IPR029063">
    <property type="entry name" value="SAM-dependent_MTases_sf"/>
</dbReference>
<evidence type="ECO:0000313" key="5">
    <source>
        <dbReference type="EMBL" id="SFJ51675.1"/>
    </source>
</evidence>
<evidence type="ECO:0000256" key="2">
    <source>
        <dbReference type="ARBA" id="ARBA00022679"/>
    </source>
</evidence>
<evidence type="ECO:0000256" key="3">
    <source>
        <dbReference type="ARBA" id="ARBA00022691"/>
    </source>
</evidence>
<dbReference type="RefSeq" id="WP_091506414.1">
    <property type="nucleotide sequence ID" value="NZ_CBDRCA010000020.1"/>
</dbReference>
<dbReference type="GO" id="GO:0008168">
    <property type="term" value="F:methyltransferase activity"/>
    <property type="evidence" value="ECO:0007669"/>
    <property type="project" value="UniProtKB-KW"/>
</dbReference>
<keyword evidence="2 5" id="KW-0808">Transferase</keyword>